<proteinExistence type="predicted"/>
<reference evidence="2" key="1">
    <citation type="journal article" date="2008" name="ISME J.">
        <title>Genomic patterns of recombination, clonal divergence and environment in marine microbial populations.</title>
        <authorList>
            <person name="Konstantinidis K.T."/>
            <person name="Delong E.F."/>
        </authorList>
    </citation>
    <scope>NUCLEOTIDE SEQUENCE</scope>
</reference>
<organism evidence="2">
    <name type="scientific">uncultured marine microorganism HF4000_008G09</name>
    <dbReference type="NCBI Taxonomy" id="455513"/>
    <lineage>
        <taxon>unclassified sequences</taxon>
        <taxon>environmental samples</taxon>
    </lineage>
</organism>
<dbReference type="EMBL" id="EU016572">
    <property type="protein sequence ID" value="ABZ06330.1"/>
    <property type="molecule type" value="Genomic_DNA"/>
</dbReference>
<dbReference type="AlphaFoldDB" id="B3T171"/>
<accession>B3T171</accession>
<name>B3T171_9ZZZZ</name>
<feature type="transmembrane region" description="Helical" evidence="1">
    <location>
        <begin position="118"/>
        <end position="137"/>
    </location>
</feature>
<feature type="transmembrane region" description="Helical" evidence="1">
    <location>
        <begin position="31"/>
        <end position="53"/>
    </location>
</feature>
<sequence>MFEDFSKVIFRSIRLDKSLYKDPNTFGELSIYYAGLIMVLDGVAGSIALSTLYKTNIIFSGVTSLLSWMVWGVLIYVIGIKLFPDPSTNANFKKILIMVGLAHAPGLFRFFVFMPSLVVPIVFLTQFWIFASLIIGVRETLNFKSNFKSAGVIIIAFLIISIVSLSFVMDKINTISIN</sequence>
<feature type="transmembrane region" description="Helical" evidence="1">
    <location>
        <begin position="95"/>
        <end position="112"/>
    </location>
</feature>
<feature type="transmembrane region" description="Helical" evidence="1">
    <location>
        <begin position="65"/>
        <end position="83"/>
    </location>
</feature>
<gene>
    <name evidence="2" type="ORF">ALOHA_HF4000008G09ctg1g31</name>
</gene>
<evidence type="ECO:0000256" key="1">
    <source>
        <dbReference type="SAM" id="Phobius"/>
    </source>
</evidence>
<feature type="transmembrane region" description="Helical" evidence="1">
    <location>
        <begin position="149"/>
        <end position="169"/>
    </location>
</feature>
<evidence type="ECO:0000313" key="2">
    <source>
        <dbReference type="EMBL" id="ABZ06330.1"/>
    </source>
</evidence>
<keyword evidence="1" id="KW-0812">Transmembrane</keyword>
<keyword evidence="1" id="KW-1133">Transmembrane helix</keyword>
<protein>
    <submittedName>
        <fullName evidence="2">Uncharacterized protein</fullName>
    </submittedName>
</protein>
<keyword evidence="1" id="KW-0472">Membrane</keyword>